<proteinExistence type="predicted"/>
<dbReference type="Proteomes" id="UP000663505">
    <property type="component" value="Chromosome"/>
</dbReference>
<dbReference type="KEGG" id="afx:JZ786_22075"/>
<feature type="domain" description="DSBA-like thioredoxin" evidence="1">
    <location>
        <begin position="14"/>
        <end position="178"/>
    </location>
</feature>
<organism evidence="2 3">
    <name type="scientific">Alicyclobacillus mengziensis</name>
    <dbReference type="NCBI Taxonomy" id="2931921"/>
    <lineage>
        <taxon>Bacteria</taxon>
        <taxon>Bacillati</taxon>
        <taxon>Bacillota</taxon>
        <taxon>Bacilli</taxon>
        <taxon>Bacillales</taxon>
        <taxon>Alicyclobacillaceae</taxon>
        <taxon>Alicyclobacillus</taxon>
    </lineage>
</organism>
<sequence>MGNGIVEALKEEFEIEDEWVSFEIHPETPPEGVSMDERFPKSTREQMYARLSASGERYGLTFTENSRLSNSHLALEASEFARDAGNFHAFHTRIFKAYFSEGRDIGDRKVLSEIAKDSGVDVQALNTALDEGRYTGRLEEGQYEGQRYGVTGTPTFIINDKYKVVGAQPIEVMRKALQEIADRESANEDNGD</sequence>
<dbReference type="Gene3D" id="3.40.30.10">
    <property type="entry name" value="Glutaredoxin"/>
    <property type="match status" value="1"/>
</dbReference>
<keyword evidence="3" id="KW-1185">Reference proteome</keyword>
<dbReference type="EMBL" id="CP071182">
    <property type="protein sequence ID" value="QSO50054.1"/>
    <property type="molecule type" value="Genomic_DNA"/>
</dbReference>
<dbReference type="CDD" id="cd03024">
    <property type="entry name" value="DsbA_FrnE"/>
    <property type="match status" value="1"/>
</dbReference>
<dbReference type="GO" id="GO:0016491">
    <property type="term" value="F:oxidoreductase activity"/>
    <property type="evidence" value="ECO:0007669"/>
    <property type="project" value="InterPro"/>
</dbReference>
<reference evidence="2 3" key="1">
    <citation type="submission" date="2021-02" db="EMBL/GenBank/DDBJ databases">
        <title>Alicyclobacillus curvatus sp. nov. and Alicyclobacillus mengziensis sp. nov., two acidophilic bacteria isolated from acid mine drainage.</title>
        <authorList>
            <person name="Huang Y."/>
        </authorList>
    </citation>
    <scope>NUCLEOTIDE SEQUENCE [LARGE SCALE GENOMIC DNA]</scope>
    <source>
        <strain evidence="2 3">S30H14</strain>
    </source>
</reference>
<dbReference type="InterPro" id="IPR036249">
    <property type="entry name" value="Thioredoxin-like_sf"/>
</dbReference>
<dbReference type="PANTHER" id="PTHR13887:SF41">
    <property type="entry name" value="THIOREDOXIN SUPERFAMILY PROTEIN"/>
    <property type="match status" value="1"/>
</dbReference>
<name>A0A9X7W456_9BACL</name>
<dbReference type="Pfam" id="PF01323">
    <property type="entry name" value="DSBA"/>
    <property type="match status" value="1"/>
</dbReference>
<evidence type="ECO:0000313" key="2">
    <source>
        <dbReference type="EMBL" id="QSO50054.1"/>
    </source>
</evidence>
<dbReference type="RefSeq" id="WP_206659356.1">
    <property type="nucleotide sequence ID" value="NZ_CP071182.1"/>
</dbReference>
<evidence type="ECO:0000313" key="3">
    <source>
        <dbReference type="Proteomes" id="UP000663505"/>
    </source>
</evidence>
<dbReference type="InterPro" id="IPR001853">
    <property type="entry name" value="DSBA-like_thioredoxin_dom"/>
</dbReference>
<gene>
    <name evidence="2" type="ORF">JZ786_22075</name>
</gene>
<protein>
    <submittedName>
        <fullName evidence="2">DsbA family oxidoreductase</fullName>
    </submittedName>
</protein>
<dbReference type="AlphaFoldDB" id="A0A9X7W456"/>
<evidence type="ECO:0000259" key="1">
    <source>
        <dbReference type="Pfam" id="PF01323"/>
    </source>
</evidence>
<accession>A0A9X7W456</accession>
<dbReference type="SUPFAM" id="SSF52833">
    <property type="entry name" value="Thioredoxin-like"/>
    <property type="match status" value="1"/>
</dbReference>
<dbReference type="PANTHER" id="PTHR13887">
    <property type="entry name" value="GLUTATHIONE S-TRANSFERASE KAPPA"/>
    <property type="match status" value="1"/>
</dbReference>